<dbReference type="PANTHER" id="PTHR43329">
    <property type="entry name" value="EPOXIDE HYDROLASE"/>
    <property type="match status" value="1"/>
</dbReference>
<name>A0ABT9T3Y0_9GAMM</name>
<feature type="domain" description="AB hydrolase-1" evidence="1">
    <location>
        <begin position="39"/>
        <end position="199"/>
    </location>
</feature>
<proteinExistence type="predicted"/>
<dbReference type="EMBL" id="JAUSSJ010000001">
    <property type="protein sequence ID" value="MDQ0018179.1"/>
    <property type="molecule type" value="Genomic_DNA"/>
</dbReference>
<sequence length="301" mass="33559">MISNQDKTVIDLEFNNPENHYMVRVNNIRTHYVSAGTGPVVVLVAGFPQSCYAWRKVFPVLAKKFRVIAIDLPGQGDSEKVTDGYDTSSAASHINQLLNELGVTRCLYVGHDIGAWIGFAYSHLYSSSLRGVVLIDGNIPGVTLQTTIKLGPDNWRNWHFLFNPIADLPEALFLNNERTLIEWFFNNKSLNFSSTFSTSDIDEYERVYATLGGMRGMLGYYRAVLEDIEKNQRLMKNKIAVPLLALGGDQGSAPDLYEKMKDLGVNVSGGVIRNSGHYIPEEQPEALCDEILGFESSLLND</sequence>
<evidence type="ECO:0000313" key="2">
    <source>
        <dbReference type="EMBL" id="MDQ0018179.1"/>
    </source>
</evidence>
<organism evidence="2 3">
    <name type="scientific">[Curtobacterium] plantarum</name>
    <dbReference type="NCBI Taxonomy" id="221276"/>
    <lineage>
        <taxon>Bacteria</taxon>
        <taxon>Pseudomonadati</taxon>
        <taxon>Pseudomonadota</taxon>
        <taxon>Gammaproteobacteria</taxon>
        <taxon>Enterobacterales</taxon>
        <taxon>Erwiniaceae</taxon>
        <taxon>Pantoea</taxon>
    </lineage>
</organism>
<dbReference type="Gene3D" id="3.40.50.1820">
    <property type="entry name" value="alpha/beta hydrolase"/>
    <property type="match status" value="1"/>
</dbReference>
<keyword evidence="3" id="KW-1185">Reference proteome</keyword>
<dbReference type="Pfam" id="PF00561">
    <property type="entry name" value="Abhydrolase_1"/>
    <property type="match status" value="1"/>
</dbReference>
<evidence type="ECO:0000259" key="1">
    <source>
        <dbReference type="Pfam" id="PF00561"/>
    </source>
</evidence>
<dbReference type="InterPro" id="IPR000073">
    <property type="entry name" value="AB_hydrolase_1"/>
</dbReference>
<dbReference type="Proteomes" id="UP001244623">
    <property type="component" value="Unassembled WGS sequence"/>
</dbReference>
<protein>
    <submittedName>
        <fullName evidence="2">Pimeloyl-ACP methyl ester carboxylesterase</fullName>
    </submittedName>
</protein>
<dbReference type="SUPFAM" id="SSF53474">
    <property type="entry name" value="alpha/beta-Hydrolases"/>
    <property type="match status" value="1"/>
</dbReference>
<dbReference type="RefSeq" id="WP_307617898.1">
    <property type="nucleotide sequence ID" value="NZ_JAUSSJ010000001.1"/>
</dbReference>
<reference evidence="2 3" key="1">
    <citation type="submission" date="2023-07" db="EMBL/GenBank/DDBJ databases">
        <title>Sorghum-associated microbial communities from plants grown in Nebraska, USA.</title>
        <authorList>
            <person name="Schachtman D."/>
        </authorList>
    </citation>
    <scope>NUCLEOTIDE SEQUENCE [LARGE SCALE GENOMIC DNA]</scope>
    <source>
        <strain evidence="2 3">CC49</strain>
    </source>
</reference>
<gene>
    <name evidence="2" type="ORF">J2X94_000307</name>
</gene>
<dbReference type="InterPro" id="IPR029058">
    <property type="entry name" value="AB_hydrolase_fold"/>
</dbReference>
<comment type="caution">
    <text evidence="2">The sequence shown here is derived from an EMBL/GenBank/DDBJ whole genome shotgun (WGS) entry which is preliminary data.</text>
</comment>
<accession>A0ABT9T3Y0</accession>
<evidence type="ECO:0000313" key="3">
    <source>
        <dbReference type="Proteomes" id="UP001244623"/>
    </source>
</evidence>